<gene>
    <name evidence="2" type="ORF">JTE90_011404</name>
</gene>
<accession>A0AAV6U5Z7</accession>
<dbReference type="InterPro" id="IPR009091">
    <property type="entry name" value="RCC1/BLIP-II"/>
</dbReference>
<feature type="repeat" description="RCC1" evidence="1">
    <location>
        <begin position="234"/>
        <end position="298"/>
    </location>
</feature>
<reference evidence="2 3" key="1">
    <citation type="journal article" date="2022" name="Nat. Ecol. Evol.">
        <title>A masculinizing supergene underlies an exaggerated male reproductive morph in a spider.</title>
        <authorList>
            <person name="Hendrickx F."/>
            <person name="De Corte Z."/>
            <person name="Sonet G."/>
            <person name="Van Belleghem S.M."/>
            <person name="Kostlbacher S."/>
            <person name="Vangestel C."/>
        </authorList>
    </citation>
    <scope>NUCLEOTIDE SEQUENCE [LARGE SCALE GENOMIC DNA]</scope>
    <source>
        <strain evidence="2">W744_W776</strain>
    </source>
</reference>
<dbReference type="Proteomes" id="UP000827092">
    <property type="component" value="Unassembled WGS sequence"/>
</dbReference>
<protein>
    <recommendedName>
        <fullName evidence="4">RCC1 domain-containing protein 1</fullName>
    </recommendedName>
</protein>
<keyword evidence="3" id="KW-1185">Reference proteome</keyword>
<dbReference type="Pfam" id="PF00415">
    <property type="entry name" value="RCC1"/>
    <property type="match status" value="1"/>
</dbReference>
<dbReference type="PROSITE" id="PS00626">
    <property type="entry name" value="RCC1_2"/>
    <property type="match status" value="1"/>
</dbReference>
<dbReference type="AlphaFoldDB" id="A0AAV6U5Z7"/>
<name>A0AAV6U5Z7_9ARAC</name>
<evidence type="ECO:0000313" key="3">
    <source>
        <dbReference type="Proteomes" id="UP000827092"/>
    </source>
</evidence>
<dbReference type="PRINTS" id="PR00633">
    <property type="entry name" value="RCCNDNSATION"/>
</dbReference>
<feature type="repeat" description="RCC1" evidence="1">
    <location>
        <begin position="182"/>
        <end position="233"/>
    </location>
</feature>
<dbReference type="SUPFAM" id="SSF50985">
    <property type="entry name" value="RCC1/BLIP-II"/>
    <property type="match status" value="1"/>
</dbReference>
<dbReference type="PROSITE" id="PS50012">
    <property type="entry name" value="RCC1_3"/>
    <property type="match status" value="2"/>
</dbReference>
<dbReference type="Gene3D" id="2.130.10.30">
    <property type="entry name" value="Regulator of chromosome condensation 1/beta-lactamase-inhibitor protein II"/>
    <property type="match status" value="1"/>
</dbReference>
<evidence type="ECO:0000313" key="2">
    <source>
        <dbReference type="EMBL" id="KAG8179395.1"/>
    </source>
</evidence>
<proteinExistence type="predicted"/>
<evidence type="ECO:0008006" key="4">
    <source>
        <dbReference type="Google" id="ProtNLM"/>
    </source>
</evidence>
<organism evidence="2 3">
    <name type="scientific">Oedothorax gibbosus</name>
    <dbReference type="NCBI Taxonomy" id="931172"/>
    <lineage>
        <taxon>Eukaryota</taxon>
        <taxon>Metazoa</taxon>
        <taxon>Ecdysozoa</taxon>
        <taxon>Arthropoda</taxon>
        <taxon>Chelicerata</taxon>
        <taxon>Arachnida</taxon>
        <taxon>Araneae</taxon>
        <taxon>Araneomorphae</taxon>
        <taxon>Entelegynae</taxon>
        <taxon>Araneoidea</taxon>
        <taxon>Linyphiidae</taxon>
        <taxon>Erigoninae</taxon>
        <taxon>Oedothorax</taxon>
    </lineage>
</organism>
<dbReference type="Pfam" id="PF13540">
    <property type="entry name" value="RCC1_2"/>
    <property type="match status" value="1"/>
</dbReference>
<sequence>MFIYFGSNTFNQLNDVKVENTISLFPEIKCFSKLIASYHPTIDDVFIGWSYLLFKAGDKIYHTGFSESNKEPGLKHISDFDDIDINTLTCGLKRSFLLTKKGNCYSFSTKEFRLTSIELGEYTGNIKSIDTEDSITVALTTGGKVLALHNEEKLSFHLLPMPLPVKEVSSGKEHVLFLTNCGKVYSYGFGSKGQLGHGMIENVKEPAVIEALEGIEIKSISCGGWHSAAISTEGDLYMWGWNESGQLGLPCNQLRADNSPIEKEFETVCCLPRVIDLEGEIPRIVRCGSRHTAVITENNQLWTWGWNGYGQLGHKKSLLSDKPEKVDLPKDLVPSSLKCKFWSTLVK</sequence>
<dbReference type="InterPro" id="IPR000408">
    <property type="entry name" value="Reg_chr_condens"/>
</dbReference>
<dbReference type="PANTHER" id="PTHR46849">
    <property type="entry name" value="RCC1 DOMAIN-CONTAINING PROTEIN 1"/>
    <property type="match status" value="1"/>
</dbReference>
<evidence type="ECO:0000256" key="1">
    <source>
        <dbReference type="PROSITE-ProRule" id="PRU00235"/>
    </source>
</evidence>
<comment type="caution">
    <text evidence="2">The sequence shown here is derived from an EMBL/GenBank/DDBJ whole genome shotgun (WGS) entry which is preliminary data.</text>
</comment>
<dbReference type="InterPro" id="IPR052830">
    <property type="entry name" value="RCC1_domain-containing"/>
</dbReference>
<dbReference type="EMBL" id="JAFNEN010000628">
    <property type="protein sequence ID" value="KAG8179395.1"/>
    <property type="molecule type" value="Genomic_DNA"/>
</dbReference>
<dbReference type="PANTHER" id="PTHR46849:SF1">
    <property type="entry name" value="RCC1 DOMAIN-CONTAINING PROTEIN 1"/>
    <property type="match status" value="1"/>
</dbReference>